<name>A0AAP2HNZ3_9BURK</name>
<dbReference type="Proteomes" id="UP001196915">
    <property type="component" value="Unassembled WGS sequence"/>
</dbReference>
<evidence type="ECO:0000313" key="2">
    <source>
        <dbReference type="EMBL" id="MBU9359481.1"/>
    </source>
</evidence>
<comment type="caution">
    <text evidence="2">The sequence shown here is derived from an EMBL/GenBank/DDBJ whole genome shotgun (WGS) entry which is preliminary data.</text>
</comment>
<reference evidence="2" key="1">
    <citation type="submission" date="2021-06" db="EMBL/GenBank/DDBJ databases">
        <title>A collection of bacterial strains from the Burkholderia cepacia Research Laboratory and Repository.</title>
        <authorList>
            <person name="Lipuma J."/>
            <person name="Spilker T."/>
        </authorList>
    </citation>
    <scope>NUCLEOTIDE SEQUENCE</scope>
    <source>
        <strain evidence="2">AU37435</strain>
    </source>
</reference>
<proteinExistence type="predicted"/>
<keyword evidence="1" id="KW-1133">Transmembrane helix</keyword>
<dbReference type="Pfam" id="PF04964">
    <property type="entry name" value="Flp_Fap"/>
    <property type="match status" value="1"/>
</dbReference>
<keyword evidence="1" id="KW-0812">Transmembrane</keyword>
<gene>
    <name evidence="2" type="ORF">KTE52_24375</name>
</gene>
<organism evidence="2 3">
    <name type="scientific">Burkholderia multivorans</name>
    <dbReference type="NCBI Taxonomy" id="87883"/>
    <lineage>
        <taxon>Bacteria</taxon>
        <taxon>Pseudomonadati</taxon>
        <taxon>Pseudomonadota</taxon>
        <taxon>Betaproteobacteria</taxon>
        <taxon>Burkholderiales</taxon>
        <taxon>Burkholderiaceae</taxon>
        <taxon>Burkholderia</taxon>
        <taxon>Burkholderia cepacia complex</taxon>
    </lineage>
</organism>
<sequence>MKAIIKRFLKEETGVTAIEYGLIAGLIAVAIVAGVSSIGGSLGNMFTNLGKCITNPSTEGTANAACTAPWTKSAS</sequence>
<evidence type="ECO:0000313" key="3">
    <source>
        <dbReference type="Proteomes" id="UP001196915"/>
    </source>
</evidence>
<dbReference type="RefSeq" id="WP_070553900.1">
    <property type="nucleotide sequence ID" value="NZ_CADFDJ010000005.1"/>
</dbReference>
<accession>A0AAP2HNZ3</accession>
<protein>
    <submittedName>
        <fullName evidence="2">Flp family type IVb pilin</fullName>
    </submittedName>
</protein>
<dbReference type="AlphaFoldDB" id="A0AAP2HNZ3"/>
<dbReference type="InterPro" id="IPR007047">
    <property type="entry name" value="Flp_Fap"/>
</dbReference>
<dbReference type="EMBL" id="JAHPMX010000017">
    <property type="protein sequence ID" value="MBU9359481.1"/>
    <property type="molecule type" value="Genomic_DNA"/>
</dbReference>
<feature type="transmembrane region" description="Helical" evidence="1">
    <location>
        <begin position="20"/>
        <end position="39"/>
    </location>
</feature>
<evidence type="ECO:0000256" key="1">
    <source>
        <dbReference type="SAM" id="Phobius"/>
    </source>
</evidence>
<keyword evidence="1" id="KW-0472">Membrane</keyword>